<evidence type="ECO:0000313" key="10">
    <source>
        <dbReference type="Proteomes" id="UP000322918"/>
    </source>
</evidence>
<dbReference type="InterPro" id="IPR003423">
    <property type="entry name" value="OMP_efflux"/>
</dbReference>
<evidence type="ECO:0000256" key="6">
    <source>
        <dbReference type="ARBA" id="ARBA00023136"/>
    </source>
</evidence>
<dbReference type="EMBL" id="VWNE01000044">
    <property type="protein sequence ID" value="KAA8476254.1"/>
    <property type="molecule type" value="Genomic_DNA"/>
</dbReference>
<evidence type="ECO:0000256" key="4">
    <source>
        <dbReference type="ARBA" id="ARBA00022452"/>
    </source>
</evidence>
<evidence type="ECO:0000313" key="9">
    <source>
        <dbReference type="EMBL" id="KAA8476254.1"/>
    </source>
</evidence>
<reference evidence="9 10" key="1">
    <citation type="submission" date="2019-09" db="EMBL/GenBank/DDBJ databases">
        <title>Pararcticibacter amylolyticus gen. nov., sp. nov., isolated from a rottenly hemp rope, and reclassification of Pedobacter tournemirensis as Pararcticibacter tournemirensis comb. nov.</title>
        <authorList>
            <person name="Cai Y."/>
        </authorList>
    </citation>
    <scope>NUCLEOTIDE SEQUENCE [LARGE SCALE GENOMIC DNA]</scope>
    <source>
        <strain evidence="9 10">TF5-37.2-LB10</strain>
    </source>
</reference>
<evidence type="ECO:0000256" key="8">
    <source>
        <dbReference type="SAM" id="SignalP"/>
    </source>
</evidence>
<evidence type="ECO:0000256" key="2">
    <source>
        <dbReference type="ARBA" id="ARBA00007613"/>
    </source>
</evidence>
<sequence>MKRFFYIVFALAIFTALQASAQETIALNSIFDSIRANNPSLKMYDAEIRSLDEAAKGARSWMAPELSTGFFMVPYAPRYWKAMDGQPGMGQYTISAQQTIPNPKRLNADFTYMSSMSSVEKEKKGYTLNQLYAEAKKSYYRWIIIKKQQRVLDDNEKLLNYMIQSAALRYKNGLDKINAYYKAKAALADVQSTKIMLANEIKQSRYTLNTLMFRNKTIDFDIDTLYQLKDYKYLSFDTTSFLSSRSDLKALENEMKLNTLKQETERARLLPEFGVRFENAYGWARQPMQFTAMAMVRLPMTRWSARMNKANIESLNWKNESLKQQKQMILNESIGMAYGMRTDILNKLKQLKLYQENILPALRRNFQTYQLAYEQNSEELFELFDSWETLNKTEQEYLNELQEVLLMQVELERVLQT</sequence>
<keyword evidence="7" id="KW-0998">Cell outer membrane</keyword>
<dbReference type="AlphaFoldDB" id="A0A5M9GTX2"/>
<evidence type="ECO:0000256" key="3">
    <source>
        <dbReference type="ARBA" id="ARBA00022448"/>
    </source>
</evidence>
<comment type="subcellular location">
    <subcellularLocation>
        <location evidence="1">Cell outer membrane</location>
    </subcellularLocation>
</comment>
<dbReference type="GO" id="GO:0009279">
    <property type="term" value="C:cell outer membrane"/>
    <property type="evidence" value="ECO:0007669"/>
    <property type="project" value="UniProtKB-SubCell"/>
</dbReference>
<keyword evidence="6" id="KW-0472">Membrane</keyword>
<comment type="caution">
    <text evidence="9">The sequence shown here is derived from an EMBL/GenBank/DDBJ whole genome shotgun (WGS) entry which is preliminary data.</text>
</comment>
<evidence type="ECO:0000256" key="5">
    <source>
        <dbReference type="ARBA" id="ARBA00022692"/>
    </source>
</evidence>
<dbReference type="GO" id="GO:0015562">
    <property type="term" value="F:efflux transmembrane transporter activity"/>
    <property type="evidence" value="ECO:0007669"/>
    <property type="project" value="InterPro"/>
</dbReference>
<dbReference type="PANTHER" id="PTHR30026">
    <property type="entry name" value="OUTER MEMBRANE PROTEIN TOLC"/>
    <property type="match status" value="1"/>
</dbReference>
<accession>A0A5M9GTX2</accession>
<keyword evidence="10" id="KW-1185">Reference proteome</keyword>
<keyword evidence="8" id="KW-0732">Signal</keyword>
<dbReference type="GO" id="GO:0015288">
    <property type="term" value="F:porin activity"/>
    <property type="evidence" value="ECO:0007669"/>
    <property type="project" value="TreeGrafter"/>
</dbReference>
<comment type="similarity">
    <text evidence="2">Belongs to the outer membrane factor (OMF) (TC 1.B.17) family.</text>
</comment>
<dbReference type="GO" id="GO:1990281">
    <property type="term" value="C:efflux pump complex"/>
    <property type="evidence" value="ECO:0007669"/>
    <property type="project" value="TreeGrafter"/>
</dbReference>
<dbReference type="InterPro" id="IPR051906">
    <property type="entry name" value="TolC-like"/>
</dbReference>
<feature type="signal peptide" evidence="8">
    <location>
        <begin position="1"/>
        <end position="21"/>
    </location>
</feature>
<proteinExistence type="inferred from homology"/>
<dbReference type="RefSeq" id="WP_141814137.1">
    <property type="nucleotide sequence ID" value="NZ_VFPL01000001.1"/>
</dbReference>
<dbReference type="Pfam" id="PF02321">
    <property type="entry name" value="OEP"/>
    <property type="match status" value="1"/>
</dbReference>
<gene>
    <name evidence="9" type="ORF">F1649_20190</name>
</gene>
<name>A0A5M9GTX2_9SPHI</name>
<keyword evidence="5" id="KW-0812">Transmembrane</keyword>
<dbReference type="OrthoDB" id="920360at2"/>
<feature type="chain" id="PRO_5024380239" evidence="8">
    <location>
        <begin position="22"/>
        <end position="417"/>
    </location>
</feature>
<keyword evidence="3" id="KW-0813">Transport</keyword>
<organism evidence="9 10">
    <name type="scientific">Arcticibacter tournemirensis</name>
    <dbReference type="NCBI Taxonomy" id="699437"/>
    <lineage>
        <taxon>Bacteria</taxon>
        <taxon>Pseudomonadati</taxon>
        <taxon>Bacteroidota</taxon>
        <taxon>Sphingobacteriia</taxon>
        <taxon>Sphingobacteriales</taxon>
        <taxon>Sphingobacteriaceae</taxon>
        <taxon>Arcticibacter</taxon>
    </lineage>
</organism>
<dbReference type="Gene3D" id="1.20.1600.10">
    <property type="entry name" value="Outer membrane efflux proteins (OEP)"/>
    <property type="match status" value="1"/>
</dbReference>
<dbReference type="Proteomes" id="UP000322918">
    <property type="component" value="Unassembled WGS sequence"/>
</dbReference>
<protein>
    <submittedName>
        <fullName evidence="9">TolC family protein</fullName>
    </submittedName>
</protein>
<dbReference type="PANTHER" id="PTHR30026:SF20">
    <property type="entry name" value="OUTER MEMBRANE PROTEIN TOLC"/>
    <property type="match status" value="1"/>
</dbReference>
<evidence type="ECO:0000256" key="7">
    <source>
        <dbReference type="ARBA" id="ARBA00023237"/>
    </source>
</evidence>
<evidence type="ECO:0000256" key="1">
    <source>
        <dbReference type="ARBA" id="ARBA00004442"/>
    </source>
</evidence>
<keyword evidence="4" id="KW-1134">Transmembrane beta strand</keyword>
<dbReference type="SUPFAM" id="SSF56954">
    <property type="entry name" value="Outer membrane efflux proteins (OEP)"/>
    <property type="match status" value="1"/>
</dbReference>